<sequence>MSLNFLYKYNIFRLLYIFIIKYFLYPFRFIYRYIFRNYFIPDSICSDIVTEINNNNNIGKCLDIIDFKDNYFIYLYKWKYYDDYKFVNVILYNARLLGNRGIVVTYNNKISEELSPKNFFIMSKYGLFRFYRLNICIKFHIGLSLFTHYGFADNYGHWLLEVISKIIYFKNFYKTLSIFEVFIVNKLKYDFQKETLKALNINLDNVVELDNHICYFFDKLYISSYHWWGGYLPPRYLLKEMKKYFSINFNFISHNIYNNIIYISRKKCKNRRVLNEDDLLNRLNDYNIRVLLLEDLSFLQQVELFQNIKIVIGPFGAGLVNIIFSPINSVLIEIRPIIMINEFYKRLALLNDMIYYQIDATPITSHYDDIQYTDWIIDINKISITIKNIINQYI</sequence>
<keyword evidence="4" id="KW-0472">Membrane</keyword>
<keyword evidence="4" id="KW-0812">Transmembrane</keyword>
<organism evidence="6 7">
    <name type="scientific">Methylacidiphilum kamchatkense Kam1</name>
    <dbReference type="NCBI Taxonomy" id="1202785"/>
    <lineage>
        <taxon>Bacteria</taxon>
        <taxon>Pseudomonadati</taxon>
        <taxon>Verrucomicrobiota</taxon>
        <taxon>Methylacidiphilae</taxon>
        <taxon>Methylacidiphilales</taxon>
        <taxon>Methylacidiphilaceae</taxon>
        <taxon>Methylacidiphilum (ex Ratnadevi et al. 2023)</taxon>
    </lineage>
</organism>
<evidence type="ECO:0000259" key="5">
    <source>
        <dbReference type="Pfam" id="PF04577"/>
    </source>
</evidence>
<evidence type="ECO:0000313" key="6">
    <source>
        <dbReference type="EMBL" id="QDQ42891.1"/>
    </source>
</evidence>
<gene>
    <name evidence="6" type="ORF">kam1_1676</name>
</gene>
<evidence type="ECO:0000256" key="1">
    <source>
        <dbReference type="ARBA" id="ARBA00022676"/>
    </source>
</evidence>
<dbReference type="PANTHER" id="PTHR20961">
    <property type="entry name" value="GLYCOSYLTRANSFERASE"/>
    <property type="match status" value="1"/>
</dbReference>
<accession>A0A516TNR6</accession>
<dbReference type="KEGG" id="mkc:kam1_1676"/>
<dbReference type="Pfam" id="PF04577">
    <property type="entry name" value="Glyco_transf_61"/>
    <property type="match status" value="1"/>
</dbReference>
<protein>
    <recommendedName>
        <fullName evidence="5">Glycosyltransferase 61 catalytic domain-containing protein</fullName>
    </recommendedName>
</protein>
<dbReference type="Proteomes" id="UP000315925">
    <property type="component" value="Chromosome"/>
</dbReference>
<keyword evidence="2" id="KW-0808">Transferase</keyword>
<keyword evidence="3" id="KW-0325">Glycoprotein</keyword>
<evidence type="ECO:0000256" key="3">
    <source>
        <dbReference type="ARBA" id="ARBA00023180"/>
    </source>
</evidence>
<dbReference type="GO" id="GO:0016757">
    <property type="term" value="F:glycosyltransferase activity"/>
    <property type="evidence" value="ECO:0007669"/>
    <property type="project" value="UniProtKB-KW"/>
</dbReference>
<evidence type="ECO:0000313" key="7">
    <source>
        <dbReference type="Proteomes" id="UP000315925"/>
    </source>
</evidence>
<proteinExistence type="predicted"/>
<dbReference type="RefSeq" id="WP_143958358.1">
    <property type="nucleotide sequence ID" value="NZ_CP037899.1"/>
</dbReference>
<keyword evidence="4" id="KW-1133">Transmembrane helix</keyword>
<reference evidence="7" key="1">
    <citation type="submission" date="2019-03" db="EMBL/GenBank/DDBJ databases">
        <title>Complete genome of Methylacidiphilum kamchatkense Kam1.</title>
        <authorList>
            <person name="Kruse T."/>
            <person name="Murarilal Ratnadevi C."/>
            <person name="Erikstad H.-A."/>
            <person name="Birkeland N.-K."/>
        </authorList>
    </citation>
    <scope>NUCLEOTIDE SEQUENCE [LARGE SCALE GENOMIC DNA]</scope>
    <source>
        <strain evidence="7">kam1</strain>
    </source>
</reference>
<dbReference type="InterPro" id="IPR049625">
    <property type="entry name" value="Glyco_transf_61_cat"/>
</dbReference>
<evidence type="ECO:0000256" key="4">
    <source>
        <dbReference type="SAM" id="Phobius"/>
    </source>
</evidence>
<dbReference type="InterPro" id="IPR007657">
    <property type="entry name" value="Glycosyltransferase_61"/>
</dbReference>
<dbReference type="EMBL" id="CP037899">
    <property type="protein sequence ID" value="QDQ42891.1"/>
    <property type="molecule type" value="Genomic_DNA"/>
</dbReference>
<keyword evidence="1" id="KW-0328">Glycosyltransferase</keyword>
<dbReference type="AlphaFoldDB" id="A0A516TNR6"/>
<name>A0A516TNR6_9BACT</name>
<evidence type="ECO:0000256" key="2">
    <source>
        <dbReference type="ARBA" id="ARBA00022679"/>
    </source>
</evidence>
<feature type="transmembrane region" description="Helical" evidence="4">
    <location>
        <begin position="12"/>
        <end position="31"/>
    </location>
</feature>
<feature type="domain" description="Glycosyltransferase 61 catalytic" evidence="5">
    <location>
        <begin position="155"/>
        <end position="332"/>
    </location>
</feature>